<comment type="subcellular location">
    <subcellularLocation>
        <location evidence="1">Cell membrane</location>
        <topology evidence="1">Peripheral membrane protein</topology>
    </subcellularLocation>
</comment>
<keyword evidence="7" id="KW-1185">Reference proteome</keyword>
<evidence type="ECO:0000256" key="2">
    <source>
        <dbReference type="ARBA" id="ARBA00022448"/>
    </source>
</evidence>
<dbReference type="InterPro" id="IPR003439">
    <property type="entry name" value="ABC_transporter-like_ATP-bd"/>
</dbReference>
<dbReference type="InterPro" id="IPR003593">
    <property type="entry name" value="AAA+_ATPase"/>
</dbReference>
<evidence type="ECO:0000313" key="7">
    <source>
        <dbReference type="Proteomes" id="UP000187485"/>
    </source>
</evidence>
<dbReference type="EMBL" id="BDJK01000003">
    <property type="protein sequence ID" value="GAV21695.1"/>
    <property type="molecule type" value="Genomic_DNA"/>
</dbReference>
<dbReference type="PROSITE" id="PS50893">
    <property type="entry name" value="ABC_TRANSPORTER_2"/>
    <property type="match status" value="1"/>
</dbReference>
<dbReference type="InterPro" id="IPR017871">
    <property type="entry name" value="ABC_transporter-like_CS"/>
</dbReference>
<proteinExistence type="predicted"/>
<comment type="caution">
    <text evidence="6">The sequence shown here is derived from an EMBL/GenBank/DDBJ whole genome shotgun (WGS) entry which is preliminary data.</text>
</comment>
<organism evidence="6 7">
    <name type="scientific">Carboxydothermus pertinax</name>
    <dbReference type="NCBI Taxonomy" id="870242"/>
    <lineage>
        <taxon>Bacteria</taxon>
        <taxon>Bacillati</taxon>
        <taxon>Bacillota</taxon>
        <taxon>Clostridia</taxon>
        <taxon>Thermoanaerobacterales</taxon>
        <taxon>Thermoanaerobacteraceae</taxon>
        <taxon>Carboxydothermus</taxon>
    </lineage>
</organism>
<dbReference type="PANTHER" id="PTHR42788:SF2">
    <property type="entry name" value="ABC TRANSPORTER ATP-BINDING PROTEIN"/>
    <property type="match status" value="1"/>
</dbReference>
<protein>
    <recommendedName>
        <fullName evidence="5">ABC transporter domain-containing protein</fullName>
    </recommendedName>
</protein>
<dbReference type="RefSeq" id="WP_075858143.1">
    <property type="nucleotide sequence ID" value="NZ_BDJK01000003.1"/>
</dbReference>
<keyword evidence="2" id="KW-0813">Transport</keyword>
<keyword evidence="3" id="KW-0547">Nucleotide-binding</keyword>
<feature type="domain" description="ABC transporter" evidence="5">
    <location>
        <begin position="2"/>
        <end position="226"/>
    </location>
</feature>
<dbReference type="OrthoDB" id="9780431at2"/>
<evidence type="ECO:0000256" key="3">
    <source>
        <dbReference type="ARBA" id="ARBA00022741"/>
    </source>
</evidence>
<dbReference type="PANTHER" id="PTHR42788">
    <property type="entry name" value="TAURINE IMPORT ATP-BINDING PROTEIN-RELATED"/>
    <property type="match status" value="1"/>
</dbReference>
<evidence type="ECO:0000259" key="5">
    <source>
        <dbReference type="PROSITE" id="PS50893"/>
    </source>
</evidence>
<keyword evidence="4" id="KW-0067">ATP-binding</keyword>
<dbReference type="AlphaFoldDB" id="A0A1L8CRY4"/>
<evidence type="ECO:0000256" key="4">
    <source>
        <dbReference type="ARBA" id="ARBA00022840"/>
    </source>
</evidence>
<dbReference type="Proteomes" id="UP000187485">
    <property type="component" value="Unassembled WGS sequence"/>
</dbReference>
<dbReference type="GO" id="GO:0005524">
    <property type="term" value="F:ATP binding"/>
    <property type="evidence" value="ECO:0007669"/>
    <property type="project" value="UniProtKB-KW"/>
</dbReference>
<dbReference type="PROSITE" id="PS00211">
    <property type="entry name" value="ABC_TRANSPORTER_1"/>
    <property type="match status" value="1"/>
</dbReference>
<dbReference type="GO" id="GO:0022857">
    <property type="term" value="F:transmembrane transporter activity"/>
    <property type="evidence" value="ECO:0007669"/>
    <property type="project" value="UniProtKB-ARBA"/>
</dbReference>
<dbReference type="InterPro" id="IPR050166">
    <property type="entry name" value="ABC_transporter_ATP-bind"/>
</dbReference>
<dbReference type="GO" id="GO:0016887">
    <property type="term" value="F:ATP hydrolysis activity"/>
    <property type="evidence" value="ECO:0007669"/>
    <property type="project" value="InterPro"/>
</dbReference>
<dbReference type="SMART" id="SM00382">
    <property type="entry name" value="AAA"/>
    <property type="match status" value="1"/>
</dbReference>
<evidence type="ECO:0000313" key="6">
    <source>
        <dbReference type="EMBL" id="GAV21695.1"/>
    </source>
</evidence>
<reference evidence="7" key="1">
    <citation type="submission" date="2016-12" db="EMBL/GenBank/DDBJ databases">
        <title>Draft Genome Sequences od Carboxydothermus pertinax and islandicus, Hydrogenogenic Carboxydotrophic Bacteria.</title>
        <authorList>
            <person name="Fukuyama Y."/>
            <person name="Ohmae K."/>
            <person name="Yoneda Y."/>
            <person name="Yoshida T."/>
            <person name="Sako Y."/>
        </authorList>
    </citation>
    <scope>NUCLEOTIDE SEQUENCE [LARGE SCALE GENOMIC DNA]</scope>
    <source>
        <strain evidence="7">Ug1</strain>
    </source>
</reference>
<dbReference type="InterPro" id="IPR027417">
    <property type="entry name" value="P-loop_NTPase"/>
</dbReference>
<dbReference type="STRING" id="870242.cpu_02050"/>
<evidence type="ECO:0000256" key="1">
    <source>
        <dbReference type="ARBA" id="ARBA00004202"/>
    </source>
</evidence>
<gene>
    <name evidence="6" type="ORF">cpu_02050</name>
</gene>
<dbReference type="Gene3D" id="3.40.50.300">
    <property type="entry name" value="P-loop containing nucleotide triphosphate hydrolases"/>
    <property type="match status" value="1"/>
</dbReference>
<dbReference type="InterPro" id="IPR015856">
    <property type="entry name" value="ABC_transpr_CbiO/EcfA_su"/>
</dbReference>
<dbReference type="Pfam" id="PF00005">
    <property type="entry name" value="ABC_tran"/>
    <property type="match status" value="1"/>
</dbReference>
<accession>A0A1L8CRY4</accession>
<dbReference type="CDD" id="cd03225">
    <property type="entry name" value="ABC_cobalt_CbiO_domain1"/>
    <property type="match status" value="1"/>
</dbReference>
<dbReference type="GO" id="GO:0005886">
    <property type="term" value="C:plasma membrane"/>
    <property type="evidence" value="ECO:0007669"/>
    <property type="project" value="UniProtKB-SubCell"/>
</dbReference>
<name>A0A1L8CRY4_9THEO</name>
<dbReference type="SUPFAM" id="SSF52540">
    <property type="entry name" value="P-loop containing nucleoside triphosphate hydrolases"/>
    <property type="match status" value="1"/>
</dbReference>
<sequence length="232" mass="27358">MVKIQNLRVFRGKKQILQIDKLEAVEGERIGLFGPNGSGKSTLLRSLALIEPESSDAVFYESLDSSWPIGYLMQEPYFFRGSVEENLVLPLKLRKVSAKIIKKKLREFTEKYNLEPLLKKNPQALSGGEKQKVNLLRTLIYEPRYLFLDEPFNGIDALTKKELNKYLENYLNQDKRRLLIYVSHDLKELLTWGKRFWYLKEGEIKFDLDKEEFLKINYQTLEDNYLKLLLEE</sequence>